<organism evidence="2 3">
    <name type="scientific">Catenuloplanes atrovinosus</name>
    <dbReference type="NCBI Taxonomy" id="137266"/>
    <lineage>
        <taxon>Bacteria</taxon>
        <taxon>Bacillati</taxon>
        <taxon>Actinomycetota</taxon>
        <taxon>Actinomycetes</taxon>
        <taxon>Micromonosporales</taxon>
        <taxon>Micromonosporaceae</taxon>
        <taxon>Catenuloplanes</taxon>
    </lineage>
</organism>
<feature type="domain" description="HTH cro/C1-type" evidence="1">
    <location>
        <begin position="30"/>
        <end position="76"/>
    </location>
</feature>
<name>A0AAE3YTN4_9ACTN</name>
<comment type="caution">
    <text evidence="2">The sequence shown here is derived from an EMBL/GenBank/DDBJ whole genome shotgun (WGS) entry which is preliminary data.</text>
</comment>
<dbReference type="InterPro" id="IPR010982">
    <property type="entry name" value="Lambda_DNA-bd_dom_sf"/>
</dbReference>
<gene>
    <name evidence="2" type="ORF">J2S41_004464</name>
</gene>
<proteinExistence type="predicted"/>
<evidence type="ECO:0000259" key="1">
    <source>
        <dbReference type="PROSITE" id="PS50943"/>
    </source>
</evidence>
<dbReference type="CDD" id="cd00093">
    <property type="entry name" value="HTH_XRE"/>
    <property type="match status" value="1"/>
</dbReference>
<dbReference type="GO" id="GO:0003677">
    <property type="term" value="F:DNA binding"/>
    <property type="evidence" value="ECO:0007669"/>
    <property type="project" value="InterPro"/>
</dbReference>
<dbReference type="EMBL" id="JAVDYB010000001">
    <property type="protein sequence ID" value="MDR7277686.1"/>
    <property type="molecule type" value="Genomic_DNA"/>
</dbReference>
<dbReference type="Gene3D" id="1.10.260.40">
    <property type="entry name" value="lambda repressor-like DNA-binding domains"/>
    <property type="match status" value="1"/>
</dbReference>
<dbReference type="AlphaFoldDB" id="A0AAE3YTN4"/>
<evidence type="ECO:0000313" key="2">
    <source>
        <dbReference type="EMBL" id="MDR7277686.1"/>
    </source>
</evidence>
<evidence type="ECO:0000313" key="3">
    <source>
        <dbReference type="Proteomes" id="UP001183643"/>
    </source>
</evidence>
<reference evidence="2" key="1">
    <citation type="submission" date="2023-07" db="EMBL/GenBank/DDBJ databases">
        <title>Sequencing the genomes of 1000 actinobacteria strains.</title>
        <authorList>
            <person name="Klenk H.-P."/>
        </authorList>
    </citation>
    <scope>NUCLEOTIDE SEQUENCE</scope>
    <source>
        <strain evidence="2">DSM 44707</strain>
    </source>
</reference>
<accession>A0AAE3YTN4</accession>
<dbReference type="SUPFAM" id="SSF47413">
    <property type="entry name" value="lambda repressor-like DNA-binding domains"/>
    <property type="match status" value="1"/>
</dbReference>
<sequence>MEGREQPITSFARRFAALRDEVYPKDRKPYTAAEIARGTGLSKAYVNYLLSGERDNPTRAVVRAIAGFFNVPEDYFSDGAQGDRIREQVAELAELRALKEALDDKELAGVIIKARGLDPARRRGFLAIVNQVLDWDKSKSDGAV</sequence>
<protein>
    <submittedName>
        <fullName evidence="2">Transcriptional regulator with XRE-family HTH domain</fullName>
    </submittedName>
</protein>
<dbReference type="InterPro" id="IPR001387">
    <property type="entry name" value="Cro/C1-type_HTH"/>
</dbReference>
<dbReference type="RefSeq" id="WP_310370129.1">
    <property type="nucleotide sequence ID" value="NZ_JAVDYB010000001.1"/>
</dbReference>
<dbReference type="SMART" id="SM00530">
    <property type="entry name" value="HTH_XRE"/>
    <property type="match status" value="1"/>
</dbReference>
<dbReference type="PROSITE" id="PS50943">
    <property type="entry name" value="HTH_CROC1"/>
    <property type="match status" value="1"/>
</dbReference>
<dbReference type="Proteomes" id="UP001183643">
    <property type="component" value="Unassembled WGS sequence"/>
</dbReference>
<keyword evidence="3" id="KW-1185">Reference proteome</keyword>
<dbReference type="Pfam" id="PF01381">
    <property type="entry name" value="HTH_3"/>
    <property type="match status" value="1"/>
</dbReference>